<feature type="domain" description="Pectinesterase inhibitor" evidence="5">
    <location>
        <begin position="20"/>
        <end position="163"/>
    </location>
</feature>
<sequence>MSFLHYLLFTSLFLSFVYDSHVDNIGNVCPKTKNPPLCDKVLRSSPDASGADYNDLCRIAIDKAVGATMGAKNLVSSLIGQTRDPVLTNRYNSSLKSFNEAVQRLNSVRQLLGSKDYNNLVDYASIAYNVGVDCDRLLGSPPSESLQLKNAGKQSQDYNSLVCFSHCSLM</sequence>
<dbReference type="Pfam" id="PF04043">
    <property type="entry name" value="PMEI"/>
    <property type="match status" value="1"/>
</dbReference>
<feature type="signal peptide" evidence="4">
    <location>
        <begin position="1"/>
        <end position="19"/>
    </location>
</feature>
<organism evidence="6 7">
    <name type="scientific">Lithospermum erythrorhizon</name>
    <name type="common">Purple gromwell</name>
    <name type="synonym">Lithospermum officinale var. erythrorhizon</name>
    <dbReference type="NCBI Taxonomy" id="34254"/>
    <lineage>
        <taxon>Eukaryota</taxon>
        <taxon>Viridiplantae</taxon>
        <taxon>Streptophyta</taxon>
        <taxon>Embryophyta</taxon>
        <taxon>Tracheophyta</taxon>
        <taxon>Spermatophyta</taxon>
        <taxon>Magnoliopsida</taxon>
        <taxon>eudicotyledons</taxon>
        <taxon>Gunneridae</taxon>
        <taxon>Pentapetalae</taxon>
        <taxon>asterids</taxon>
        <taxon>lamiids</taxon>
        <taxon>Boraginales</taxon>
        <taxon>Boraginaceae</taxon>
        <taxon>Boraginoideae</taxon>
        <taxon>Lithospermeae</taxon>
        <taxon>Lithospermum</taxon>
    </lineage>
</organism>
<dbReference type="SMART" id="SM00856">
    <property type="entry name" value="PMEI"/>
    <property type="match status" value="1"/>
</dbReference>
<dbReference type="CDD" id="cd15797">
    <property type="entry name" value="PMEI"/>
    <property type="match status" value="1"/>
</dbReference>
<accession>A0AAV3RD33</accession>
<feature type="chain" id="PRO_5043730193" description="Pectinesterase inhibitor domain-containing protein" evidence="4">
    <location>
        <begin position="20"/>
        <end position="170"/>
    </location>
</feature>
<reference evidence="6 7" key="1">
    <citation type="submission" date="2024-01" db="EMBL/GenBank/DDBJ databases">
        <title>The complete chloroplast genome sequence of Lithospermum erythrorhizon: insights into the phylogenetic relationship among Boraginaceae species and the maternal lineages of purple gromwells.</title>
        <authorList>
            <person name="Okada T."/>
            <person name="Watanabe K."/>
        </authorList>
    </citation>
    <scope>NUCLEOTIDE SEQUENCE [LARGE SCALE GENOMIC DNA]</scope>
</reference>
<dbReference type="NCBIfam" id="TIGR01614">
    <property type="entry name" value="PME_inhib"/>
    <property type="match status" value="1"/>
</dbReference>
<evidence type="ECO:0000313" key="6">
    <source>
        <dbReference type="EMBL" id="GAA0173030.1"/>
    </source>
</evidence>
<gene>
    <name evidence="6" type="ORF">LIER_26731</name>
</gene>
<evidence type="ECO:0000256" key="4">
    <source>
        <dbReference type="SAM" id="SignalP"/>
    </source>
</evidence>
<dbReference type="PANTHER" id="PTHR36710">
    <property type="entry name" value="PECTINESTERASE INHIBITOR-LIKE"/>
    <property type="match status" value="1"/>
</dbReference>
<comment type="similarity">
    <text evidence="3">Belongs to the PMEI family.</text>
</comment>
<dbReference type="Gene3D" id="1.20.140.40">
    <property type="entry name" value="Invertase/pectin methylesterase inhibitor family protein"/>
    <property type="match status" value="1"/>
</dbReference>
<keyword evidence="7" id="KW-1185">Reference proteome</keyword>
<evidence type="ECO:0000256" key="1">
    <source>
        <dbReference type="ARBA" id="ARBA00022729"/>
    </source>
</evidence>
<dbReference type="InterPro" id="IPR034086">
    <property type="entry name" value="PMEI_plant"/>
</dbReference>
<name>A0AAV3RD33_LITER</name>
<dbReference type="InterPro" id="IPR052421">
    <property type="entry name" value="PCW_Enzyme_Inhibitor"/>
</dbReference>
<dbReference type="AlphaFoldDB" id="A0AAV3RD33"/>
<protein>
    <recommendedName>
        <fullName evidence="5">Pectinesterase inhibitor domain-containing protein</fullName>
    </recommendedName>
</protein>
<dbReference type="InterPro" id="IPR006501">
    <property type="entry name" value="Pectinesterase_inhib_dom"/>
</dbReference>
<evidence type="ECO:0000256" key="2">
    <source>
        <dbReference type="ARBA" id="ARBA00023157"/>
    </source>
</evidence>
<evidence type="ECO:0000256" key="3">
    <source>
        <dbReference type="ARBA" id="ARBA00038471"/>
    </source>
</evidence>
<dbReference type="SUPFAM" id="SSF101148">
    <property type="entry name" value="Plant invertase/pectin methylesterase inhibitor"/>
    <property type="match status" value="1"/>
</dbReference>
<dbReference type="Proteomes" id="UP001454036">
    <property type="component" value="Unassembled WGS sequence"/>
</dbReference>
<dbReference type="GO" id="GO:0046910">
    <property type="term" value="F:pectinesterase inhibitor activity"/>
    <property type="evidence" value="ECO:0007669"/>
    <property type="project" value="InterPro"/>
</dbReference>
<keyword evidence="2" id="KW-1015">Disulfide bond</keyword>
<dbReference type="InterPro" id="IPR035513">
    <property type="entry name" value="Invertase/methylesterase_inhib"/>
</dbReference>
<dbReference type="EMBL" id="BAABME010008409">
    <property type="protein sequence ID" value="GAA0173030.1"/>
    <property type="molecule type" value="Genomic_DNA"/>
</dbReference>
<keyword evidence="1 4" id="KW-0732">Signal</keyword>
<evidence type="ECO:0000313" key="7">
    <source>
        <dbReference type="Proteomes" id="UP001454036"/>
    </source>
</evidence>
<evidence type="ECO:0000259" key="5">
    <source>
        <dbReference type="SMART" id="SM00856"/>
    </source>
</evidence>
<proteinExistence type="inferred from homology"/>
<comment type="caution">
    <text evidence="6">The sequence shown here is derived from an EMBL/GenBank/DDBJ whole genome shotgun (WGS) entry which is preliminary data.</text>
</comment>
<dbReference type="PANTHER" id="PTHR36710:SF4">
    <property type="entry name" value="PLANT INVERTASE_PECTIN METHYLESTERASE INHIBITOR SUPERFAMILY PROTEIN"/>
    <property type="match status" value="1"/>
</dbReference>